<dbReference type="EMBL" id="OV725081">
    <property type="protein sequence ID" value="CAH1403727.1"/>
    <property type="molecule type" value="Genomic_DNA"/>
</dbReference>
<protein>
    <submittedName>
        <fullName evidence="1">Uncharacterized protein</fullName>
    </submittedName>
</protein>
<accession>A0A9P0HL88</accession>
<evidence type="ECO:0000313" key="1">
    <source>
        <dbReference type="EMBL" id="CAH1403727.1"/>
    </source>
</evidence>
<name>A0A9P0HL88_NEZVI</name>
<sequence>MFVILETIQNGHCLRGRGKSLSTVAVDTSSHKAVAVVNQPFPVSSGLLLYITAVPASSQVSSGSSSHVQAFAVDRFFGGHDGQEDSDERVGRS</sequence>
<dbReference type="AlphaFoldDB" id="A0A9P0HL88"/>
<gene>
    <name evidence="1" type="ORF">NEZAVI_LOCUS12292</name>
</gene>
<evidence type="ECO:0000313" key="2">
    <source>
        <dbReference type="Proteomes" id="UP001152798"/>
    </source>
</evidence>
<organism evidence="1 2">
    <name type="scientific">Nezara viridula</name>
    <name type="common">Southern green stink bug</name>
    <name type="synonym">Cimex viridulus</name>
    <dbReference type="NCBI Taxonomy" id="85310"/>
    <lineage>
        <taxon>Eukaryota</taxon>
        <taxon>Metazoa</taxon>
        <taxon>Ecdysozoa</taxon>
        <taxon>Arthropoda</taxon>
        <taxon>Hexapoda</taxon>
        <taxon>Insecta</taxon>
        <taxon>Pterygota</taxon>
        <taxon>Neoptera</taxon>
        <taxon>Paraneoptera</taxon>
        <taxon>Hemiptera</taxon>
        <taxon>Heteroptera</taxon>
        <taxon>Panheteroptera</taxon>
        <taxon>Pentatomomorpha</taxon>
        <taxon>Pentatomoidea</taxon>
        <taxon>Pentatomidae</taxon>
        <taxon>Pentatominae</taxon>
        <taxon>Nezara</taxon>
    </lineage>
</organism>
<proteinExistence type="predicted"/>
<keyword evidence="2" id="KW-1185">Reference proteome</keyword>
<dbReference type="Proteomes" id="UP001152798">
    <property type="component" value="Chromosome 5"/>
</dbReference>
<reference evidence="1" key="1">
    <citation type="submission" date="2022-01" db="EMBL/GenBank/DDBJ databases">
        <authorList>
            <person name="King R."/>
        </authorList>
    </citation>
    <scope>NUCLEOTIDE SEQUENCE</scope>
</reference>